<evidence type="ECO:0000313" key="1">
    <source>
        <dbReference type="EMBL" id="KAK9417353.1"/>
    </source>
</evidence>
<accession>A0ABR2URR2</accession>
<name>A0ABR2URR2_9PEZI</name>
<dbReference type="EMBL" id="JARVKF010000399">
    <property type="protein sequence ID" value="KAK9417353.1"/>
    <property type="molecule type" value="Genomic_DNA"/>
</dbReference>
<reference evidence="1 2" key="1">
    <citation type="journal article" date="2024" name="J. Plant Pathol.">
        <title>Sequence and assembly of the genome of Seiridium unicorne, isolate CBS 538.82, causal agent of cypress canker disease.</title>
        <authorList>
            <person name="Scali E."/>
            <person name="Rocca G.D."/>
            <person name="Danti R."/>
            <person name="Garbelotto M."/>
            <person name="Barberini S."/>
            <person name="Baroncelli R."/>
            <person name="Emiliani G."/>
        </authorList>
    </citation>
    <scope>NUCLEOTIDE SEQUENCE [LARGE SCALE GENOMIC DNA]</scope>
    <source>
        <strain evidence="1 2">BM-138-508</strain>
    </source>
</reference>
<gene>
    <name evidence="1" type="ORF">SUNI508_08933</name>
</gene>
<protein>
    <submittedName>
        <fullName evidence="1">MalT-like TPR region domain-containing protein</fullName>
    </submittedName>
</protein>
<comment type="caution">
    <text evidence="1">The sequence shown here is derived from an EMBL/GenBank/DDBJ whole genome shotgun (WGS) entry which is preliminary data.</text>
</comment>
<dbReference type="Proteomes" id="UP001408356">
    <property type="component" value="Unassembled WGS sequence"/>
</dbReference>
<sequence>MAWQFDEGLSTDDKHRLLLKLAEKKLTDVERAARTLGPLYEVDYDAWQKLMLALETMQHNLGLIAEEEKTLKVMLEHSLPGQEKNWSALNMMSRLLHDQGRYAEREQAALEVQPWMEAHPRIGRGSPLAMGNIRMILTAVWKQRWFEEAQRVYEDMRVLVDGTDETKFAQYQKEERQMLQDLMAELEKWKQES</sequence>
<keyword evidence="2" id="KW-1185">Reference proteome</keyword>
<proteinExistence type="predicted"/>
<organism evidence="1 2">
    <name type="scientific">Seiridium unicorne</name>
    <dbReference type="NCBI Taxonomy" id="138068"/>
    <lineage>
        <taxon>Eukaryota</taxon>
        <taxon>Fungi</taxon>
        <taxon>Dikarya</taxon>
        <taxon>Ascomycota</taxon>
        <taxon>Pezizomycotina</taxon>
        <taxon>Sordariomycetes</taxon>
        <taxon>Xylariomycetidae</taxon>
        <taxon>Amphisphaeriales</taxon>
        <taxon>Sporocadaceae</taxon>
        <taxon>Seiridium</taxon>
    </lineage>
</organism>
<evidence type="ECO:0000313" key="2">
    <source>
        <dbReference type="Proteomes" id="UP001408356"/>
    </source>
</evidence>